<evidence type="ECO:0000313" key="2">
    <source>
        <dbReference type="EMBL" id="MFC4029557.1"/>
    </source>
</evidence>
<evidence type="ECO:0000313" key="3">
    <source>
        <dbReference type="Proteomes" id="UP001595793"/>
    </source>
</evidence>
<organism evidence="2 3">
    <name type="scientific">Zunongwangia endophytica</name>
    <dbReference type="NCBI Taxonomy" id="1808945"/>
    <lineage>
        <taxon>Bacteria</taxon>
        <taxon>Pseudomonadati</taxon>
        <taxon>Bacteroidota</taxon>
        <taxon>Flavobacteriia</taxon>
        <taxon>Flavobacteriales</taxon>
        <taxon>Flavobacteriaceae</taxon>
        <taxon>Zunongwangia</taxon>
    </lineage>
</organism>
<name>A0ABV8HBU7_9FLAO</name>
<accession>A0ABV8HBU7</accession>
<dbReference type="RefSeq" id="WP_290230684.1">
    <property type="nucleotide sequence ID" value="NZ_JAUFPZ010000002.1"/>
</dbReference>
<dbReference type="EMBL" id="JBHSAS010000033">
    <property type="protein sequence ID" value="MFC4029557.1"/>
    <property type="molecule type" value="Genomic_DNA"/>
</dbReference>
<evidence type="ECO:0000256" key="1">
    <source>
        <dbReference type="SAM" id="MobiDB-lite"/>
    </source>
</evidence>
<proteinExistence type="predicted"/>
<sequence>MDKEIDFTELEKRWEAIKESQENNREEREFQDHSKANLPEDRKSGGSSEEKKALEAAMRESREFRSYNRVR</sequence>
<dbReference type="Proteomes" id="UP001595793">
    <property type="component" value="Unassembled WGS sequence"/>
</dbReference>
<feature type="region of interest" description="Disordered" evidence="1">
    <location>
        <begin position="18"/>
        <end position="71"/>
    </location>
</feature>
<comment type="caution">
    <text evidence="2">The sequence shown here is derived from an EMBL/GenBank/DDBJ whole genome shotgun (WGS) entry which is preliminary data.</text>
</comment>
<gene>
    <name evidence="2" type="ORF">ACFOS1_19215</name>
</gene>
<protein>
    <submittedName>
        <fullName evidence="2">Uncharacterized protein</fullName>
    </submittedName>
</protein>
<keyword evidence="3" id="KW-1185">Reference proteome</keyword>
<reference evidence="3" key="1">
    <citation type="journal article" date="2019" name="Int. J. Syst. Evol. Microbiol.">
        <title>The Global Catalogue of Microorganisms (GCM) 10K type strain sequencing project: providing services to taxonomists for standard genome sequencing and annotation.</title>
        <authorList>
            <consortium name="The Broad Institute Genomics Platform"/>
            <consortium name="The Broad Institute Genome Sequencing Center for Infectious Disease"/>
            <person name="Wu L."/>
            <person name="Ma J."/>
        </authorList>
    </citation>
    <scope>NUCLEOTIDE SEQUENCE [LARGE SCALE GENOMIC DNA]</scope>
    <source>
        <strain evidence="3">CECT 9128</strain>
    </source>
</reference>